<sequence length="456" mass="50773">MARLHRQALPRRHKQQRKPRVPLFLSALLVTAAATPSTAADALPRSAVIQDGLTHKPASTCPASQENQPWYTFPWTHTPTCVDVVFADDPEDGSAGLETAQTLCAYSNARYNNGRGVSFVATPDVAASVTMEAFGMAIGGLDGTVGREMGMWEVRDAGEKGKGMFVKGDIGLVFAGESVVLHTPVLLVSRALLDAKRTLATSRVLRSAVEQLPAATRDAVLELSGGPELEQLVATNAVAVKWPWVDEVPELFSVVPEVARINHACRPNTRWRFNDYTLSFEVFALRNIKPGEEITRSYGFELRPHHRRMRSLEANFNFSCKCSLCQASDEELEASADRISEIKALKSSLPTDPASAPRLLELLPKLIRQLEDEGLVAELPQYEESLAYTWSQFGFEHRAKYWADRAEKHWAVVAGKESWERVRCIELAKDVKAHQTWRTWKGEPWVDSKDDDAHEQ</sequence>
<protein>
    <recommendedName>
        <fullName evidence="2">SET domain-containing protein</fullName>
    </recommendedName>
</protein>
<gene>
    <name evidence="3" type="ORF">SETTUDRAFT_135876</name>
</gene>
<keyword evidence="4" id="KW-1185">Reference proteome</keyword>
<dbReference type="OrthoDB" id="1028014at2759"/>
<dbReference type="PANTHER" id="PTHR47332">
    <property type="entry name" value="SET DOMAIN-CONTAINING PROTEIN 5"/>
    <property type="match status" value="1"/>
</dbReference>
<dbReference type="HOGENOM" id="CLU_028281_6_0_1"/>
<dbReference type="GeneID" id="19396332"/>
<dbReference type="RefSeq" id="XP_008025696.1">
    <property type="nucleotide sequence ID" value="XM_008027505.1"/>
</dbReference>
<keyword evidence="1" id="KW-0732">Signal</keyword>
<feature type="domain" description="SET" evidence="2">
    <location>
        <begin position="150"/>
        <end position="299"/>
    </location>
</feature>
<dbReference type="eggNOG" id="KOG2084">
    <property type="taxonomic scope" value="Eukaryota"/>
</dbReference>
<evidence type="ECO:0000259" key="2">
    <source>
        <dbReference type="PROSITE" id="PS50280"/>
    </source>
</evidence>
<evidence type="ECO:0000256" key="1">
    <source>
        <dbReference type="SAM" id="SignalP"/>
    </source>
</evidence>
<dbReference type="PANTHER" id="PTHR47332:SF6">
    <property type="entry name" value="SET DOMAIN-CONTAINING PROTEIN"/>
    <property type="match status" value="1"/>
</dbReference>
<dbReference type="STRING" id="671987.R0K276"/>
<dbReference type="CDD" id="cd20071">
    <property type="entry name" value="SET_SMYD"/>
    <property type="match status" value="1"/>
</dbReference>
<proteinExistence type="predicted"/>
<dbReference type="InterPro" id="IPR053185">
    <property type="entry name" value="SET_domain_protein"/>
</dbReference>
<dbReference type="AlphaFoldDB" id="R0K276"/>
<dbReference type="PROSITE" id="PS50280">
    <property type="entry name" value="SET"/>
    <property type="match status" value="1"/>
</dbReference>
<dbReference type="EMBL" id="KB908592">
    <property type="protein sequence ID" value="EOA87243.1"/>
    <property type="molecule type" value="Genomic_DNA"/>
</dbReference>
<dbReference type="SUPFAM" id="SSF82199">
    <property type="entry name" value="SET domain"/>
    <property type="match status" value="1"/>
</dbReference>
<accession>R0K276</accession>
<dbReference type="Proteomes" id="UP000016935">
    <property type="component" value="Unassembled WGS sequence"/>
</dbReference>
<dbReference type="Pfam" id="PF00856">
    <property type="entry name" value="SET"/>
    <property type="match status" value="1"/>
</dbReference>
<evidence type="ECO:0000313" key="4">
    <source>
        <dbReference type="Proteomes" id="UP000016935"/>
    </source>
</evidence>
<reference evidence="3 4" key="2">
    <citation type="journal article" date="2013" name="PLoS Genet.">
        <title>Comparative genome structure, secondary metabolite, and effector coding capacity across Cochliobolus pathogens.</title>
        <authorList>
            <person name="Condon B.J."/>
            <person name="Leng Y."/>
            <person name="Wu D."/>
            <person name="Bushley K.E."/>
            <person name="Ohm R.A."/>
            <person name="Otillar R."/>
            <person name="Martin J."/>
            <person name="Schackwitz W."/>
            <person name="Grimwood J."/>
            <person name="MohdZainudin N."/>
            <person name="Xue C."/>
            <person name="Wang R."/>
            <person name="Manning V.A."/>
            <person name="Dhillon B."/>
            <person name="Tu Z.J."/>
            <person name="Steffenson B.J."/>
            <person name="Salamov A."/>
            <person name="Sun H."/>
            <person name="Lowry S."/>
            <person name="LaButti K."/>
            <person name="Han J."/>
            <person name="Copeland A."/>
            <person name="Lindquist E."/>
            <person name="Barry K."/>
            <person name="Schmutz J."/>
            <person name="Baker S.E."/>
            <person name="Ciuffetti L.M."/>
            <person name="Grigoriev I.V."/>
            <person name="Zhong S."/>
            <person name="Turgeon B.G."/>
        </authorList>
    </citation>
    <scope>NUCLEOTIDE SEQUENCE [LARGE SCALE GENOMIC DNA]</scope>
    <source>
        <strain evidence="4">28A</strain>
    </source>
</reference>
<name>R0K276_EXST2</name>
<feature type="chain" id="PRO_5004344191" description="SET domain-containing protein" evidence="1">
    <location>
        <begin position="35"/>
        <end position="456"/>
    </location>
</feature>
<dbReference type="InterPro" id="IPR001214">
    <property type="entry name" value="SET_dom"/>
</dbReference>
<reference evidence="3 4" key="1">
    <citation type="journal article" date="2012" name="PLoS Pathog.">
        <title>Diverse lifestyles and strategies of plant pathogenesis encoded in the genomes of eighteen Dothideomycetes fungi.</title>
        <authorList>
            <person name="Ohm R.A."/>
            <person name="Feau N."/>
            <person name="Henrissat B."/>
            <person name="Schoch C.L."/>
            <person name="Horwitz B.A."/>
            <person name="Barry K.W."/>
            <person name="Condon B.J."/>
            <person name="Copeland A.C."/>
            <person name="Dhillon B."/>
            <person name="Glaser F."/>
            <person name="Hesse C.N."/>
            <person name="Kosti I."/>
            <person name="LaButti K."/>
            <person name="Lindquist E.A."/>
            <person name="Lucas S."/>
            <person name="Salamov A.A."/>
            <person name="Bradshaw R.E."/>
            <person name="Ciuffetti L."/>
            <person name="Hamelin R.C."/>
            <person name="Kema G.H.J."/>
            <person name="Lawrence C."/>
            <person name="Scott J.A."/>
            <person name="Spatafora J.W."/>
            <person name="Turgeon B.G."/>
            <person name="de Wit P.J.G.M."/>
            <person name="Zhong S."/>
            <person name="Goodwin S.B."/>
            <person name="Grigoriev I.V."/>
        </authorList>
    </citation>
    <scope>NUCLEOTIDE SEQUENCE [LARGE SCALE GENOMIC DNA]</scope>
    <source>
        <strain evidence="4">28A</strain>
    </source>
</reference>
<dbReference type="InterPro" id="IPR046341">
    <property type="entry name" value="SET_dom_sf"/>
</dbReference>
<evidence type="ECO:0000313" key="3">
    <source>
        <dbReference type="EMBL" id="EOA87243.1"/>
    </source>
</evidence>
<organism evidence="3 4">
    <name type="scientific">Exserohilum turcicum (strain 28A)</name>
    <name type="common">Northern leaf blight fungus</name>
    <name type="synonym">Setosphaeria turcica</name>
    <dbReference type="NCBI Taxonomy" id="671987"/>
    <lineage>
        <taxon>Eukaryota</taxon>
        <taxon>Fungi</taxon>
        <taxon>Dikarya</taxon>
        <taxon>Ascomycota</taxon>
        <taxon>Pezizomycotina</taxon>
        <taxon>Dothideomycetes</taxon>
        <taxon>Pleosporomycetidae</taxon>
        <taxon>Pleosporales</taxon>
        <taxon>Pleosporineae</taxon>
        <taxon>Pleosporaceae</taxon>
        <taxon>Exserohilum</taxon>
    </lineage>
</organism>
<dbReference type="Gene3D" id="2.170.270.10">
    <property type="entry name" value="SET domain"/>
    <property type="match status" value="1"/>
</dbReference>
<feature type="signal peptide" evidence="1">
    <location>
        <begin position="1"/>
        <end position="34"/>
    </location>
</feature>